<keyword evidence="2" id="KW-0812">Transmembrane</keyword>
<dbReference type="STRING" id="34508.A0A4U5M0Q4"/>
<reference evidence="4 5" key="2">
    <citation type="journal article" date="2019" name="G3 (Bethesda)">
        <title>Hybrid Assembly of the Genome of the Entomopathogenic Nematode Steinernema carpocapsae Identifies the X-Chromosome.</title>
        <authorList>
            <person name="Serra L."/>
            <person name="Macchietto M."/>
            <person name="Macias-Munoz A."/>
            <person name="McGill C.J."/>
            <person name="Rodriguez I.M."/>
            <person name="Rodriguez B."/>
            <person name="Murad R."/>
            <person name="Mortazavi A."/>
        </authorList>
    </citation>
    <scope>NUCLEOTIDE SEQUENCE [LARGE SCALE GENOMIC DNA]</scope>
    <source>
        <strain evidence="4 5">ALL</strain>
    </source>
</reference>
<gene>
    <name evidence="4" type="ORF">L596_026209</name>
</gene>
<keyword evidence="5" id="KW-1185">Reference proteome</keyword>
<dbReference type="SMART" id="SM01088">
    <property type="entry name" value="Col_cuticle_N"/>
    <property type="match status" value="1"/>
</dbReference>
<name>A0A4U5M0Q4_STECR</name>
<proteinExistence type="predicted"/>
<evidence type="ECO:0000256" key="1">
    <source>
        <dbReference type="ARBA" id="ARBA00022737"/>
    </source>
</evidence>
<evidence type="ECO:0000256" key="2">
    <source>
        <dbReference type="SAM" id="Phobius"/>
    </source>
</evidence>
<feature type="domain" description="Nematode cuticle collagen N-terminal" evidence="3">
    <location>
        <begin position="11"/>
        <end position="63"/>
    </location>
</feature>
<keyword evidence="2" id="KW-1133">Transmembrane helix</keyword>
<dbReference type="Pfam" id="PF01484">
    <property type="entry name" value="Col_cuticle_N"/>
    <property type="match status" value="1"/>
</dbReference>
<sequence>MVSYAKLGSHGTAYVSVFFSATVIVACWVATIQLFQTINSFYDEVMEEIDLFKVLSNDAWNGMIDLRNKHAFRLKRNNMDYGDQGAGGYVRPPKARPICRWTARSSRSFFGL</sequence>
<dbReference type="EMBL" id="AZBU02000010">
    <property type="protein sequence ID" value="TKR62220.1"/>
    <property type="molecule type" value="Genomic_DNA"/>
</dbReference>
<organism evidence="4 5">
    <name type="scientific">Steinernema carpocapsae</name>
    <name type="common">Entomopathogenic nematode</name>
    <dbReference type="NCBI Taxonomy" id="34508"/>
    <lineage>
        <taxon>Eukaryota</taxon>
        <taxon>Metazoa</taxon>
        <taxon>Ecdysozoa</taxon>
        <taxon>Nematoda</taxon>
        <taxon>Chromadorea</taxon>
        <taxon>Rhabditida</taxon>
        <taxon>Tylenchina</taxon>
        <taxon>Panagrolaimomorpha</taxon>
        <taxon>Strongyloidoidea</taxon>
        <taxon>Steinernematidae</taxon>
        <taxon>Steinernema</taxon>
    </lineage>
</organism>
<keyword evidence="2" id="KW-0472">Membrane</keyword>
<accession>A0A4U5M0Q4</accession>
<feature type="transmembrane region" description="Helical" evidence="2">
    <location>
        <begin position="12"/>
        <end position="35"/>
    </location>
</feature>
<comment type="caution">
    <text evidence="4">The sequence shown here is derived from an EMBL/GenBank/DDBJ whole genome shotgun (WGS) entry which is preliminary data.</text>
</comment>
<dbReference type="InterPro" id="IPR002486">
    <property type="entry name" value="Col_cuticle_N"/>
</dbReference>
<evidence type="ECO:0000313" key="4">
    <source>
        <dbReference type="EMBL" id="TKR62220.1"/>
    </source>
</evidence>
<protein>
    <recommendedName>
        <fullName evidence="3">Nematode cuticle collagen N-terminal domain-containing protein</fullName>
    </recommendedName>
</protein>
<evidence type="ECO:0000259" key="3">
    <source>
        <dbReference type="SMART" id="SM01088"/>
    </source>
</evidence>
<reference evidence="4 5" key="1">
    <citation type="journal article" date="2015" name="Genome Biol.">
        <title>Comparative genomics of Steinernema reveals deeply conserved gene regulatory networks.</title>
        <authorList>
            <person name="Dillman A.R."/>
            <person name="Macchietto M."/>
            <person name="Porter C.F."/>
            <person name="Rogers A."/>
            <person name="Williams B."/>
            <person name="Antoshechkin I."/>
            <person name="Lee M.M."/>
            <person name="Goodwin Z."/>
            <person name="Lu X."/>
            <person name="Lewis E.E."/>
            <person name="Goodrich-Blair H."/>
            <person name="Stock S.P."/>
            <person name="Adams B.J."/>
            <person name="Sternberg P.W."/>
            <person name="Mortazavi A."/>
        </authorList>
    </citation>
    <scope>NUCLEOTIDE SEQUENCE [LARGE SCALE GENOMIC DNA]</scope>
    <source>
        <strain evidence="4 5">ALL</strain>
    </source>
</reference>
<dbReference type="AlphaFoldDB" id="A0A4U5M0Q4"/>
<dbReference type="GO" id="GO:0042302">
    <property type="term" value="F:structural constituent of cuticle"/>
    <property type="evidence" value="ECO:0007669"/>
    <property type="project" value="InterPro"/>
</dbReference>
<dbReference type="Proteomes" id="UP000298663">
    <property type="component" value="Unassembled WGS sequence"/>
</dbReference>
<keyword evidence="1" id="KW-0677">Repeat</keyword>
<dbReference type="OrthoDB" id="5876184at2759"/>
<dbReference type="PROSITE" id="PS51257">
    <property type="entry name" value="PROKAR_LIPOPROTEIN"/>
    <property type="match status" value="1"/>
</dbReference>
<evidence type="ECO:0000313" key="5">
    <source>
        <dbReference type="Proteomes" id="UP000298663"/>
    </source>
</evidence>